<accession>A0ABD3PRW2</accession>
<evidence type="ECO:0000256" key="1">
    <source>
        <dbReference type="SAM" id="MobiDB-lite"/>
    </source>
</evidence>
<keyword evidence="4" id="KW-1185">Reference proteome</keyword>
<feature type="region of interest" description="Disordered" evidence="1">
    <location>
        <begin position="208"/>
        <end position="342"/>
    </location>
</feature>
<organism evidence="3 4">
    <name type="scientific">Cyclotella atomus</name>
    <dbReference type="NCBI Taxonomy" id="382360"/>
    <lineage>
        <taxon>Eukaryota</taxon>
        <taxon>Sar</taxon>
        <taxon>Stramenopiles</taxon>
        <taxon>Ochrophyta</taxon>
        <taxon>Bacillariophyta</taxon>
        <taxon>Coscinodiscophyceae</taxon>
        <taxon>Thalassiosirophycidae</taxon>
        <taxon>Stephanodiscales</taxon>
        <taxon>Stephanodiscaceae</taxon>
        <taxon>Cyclotella</taxon>
    </lineage>
</organism>
<feature type="chain" id="PRO_5044838961" description="Chitinase" evidence="2">
    <location>
        <begin position="22"/>
        <end position="785"/>
    </location>
</feature>
<feature type="compositionally biased region" description="Basic residues" evidence="1">
    <location>
        <begin position="209"/>
        <end position="221"/>
    </location>
</feature>
<feature type="compositionally biased region" description="Low complexity" evidence="1">
    <location>
        <begin position="260"/>
        <end position="289"/>
    </location>
</feature>
<dbReference type="EMBL" id="JALLPJ020000501">
    <property type="protein sequence ID" value="KAL3790436.1"/>
    <property type="molecule type" value="Genomic_DNA"/>
</dbReference>
<keyword evidence="2" id="KW-0732">Signal</keyword>
<dbReference type="SUPFAM" id="SSF53955">
    <property type="entry name" value="Lysozyme-like"/>
    <property type="match status" value="1"/>
</dbReference>
<name>A0ABD3PRW2_9STRA</name>
<evidence type="ECO:0008006" key="5">
    <source>
        <dbReference type="Google" id="ProtNLM"/>
    </source>
</evidence>
<protein>
    <recommendedName>
        <fullName evidence="5">Chitinase</fullName>
    </recommendedName>
</protein>
<reference evidence="3 4" key="1">
    <citation type="submission" date="2024-10" db="EMBL/GenBank/DDBJ databases">
        <title>Updated reference genomes for cyclostephanoid diatoms.</title>
        <authorList>
            <person name="Roberts W.R."/>
            <person name="Alverson A.J."/>
        </authorList>
    </citation>
    <scope>NUCLEOTIDE SEQUENCE [LARGE SCALE GENOMIC DNA]</scope>
    <source>
        <strain evidence="3 4">AJA010-31</strain>
    </source>
</reference>
<dbReference type="Gene3D" id="1.10.530.10">
    <property type="match status" value="1"/>
</dbReference>
<sequence length="785" mass="87114">MRRTTRHEWLSAAALLLHARAQTHVKTRHRSLDLSFSQITLNPADEYLARANADLEWSYADAEQKLNYEPYIESFITFDLDHSWFKYLEDYLSSATLKLYSFGSLSQKVDFDILTDDDDDSWSVDSDASCKDSCWIELDVTEGLLWSIEEQPGLKEVTVRISTDESIEGAFASSFTDDYSPQLIIDFDRNENLAEVQLELLQIRQEKLAKKREKRGKKNEKKGKEDEQTAVMQVNSAGVNKPKKKPGKKRPGNKKKPGNKKPAAIKSNANKKPAATKPNANKKPAANKPDANKKPRPNKYAQGNSRPKPTNINNKPKPKPQNEAKPDDIGKHGPISQESGKISNTAAAKEALKIISAKSSTVDNKLFLYESPADGWIPSTIYKSDGLLKGLEVMNGKGVNGMYFYLGGDSSNGHKYGLVNVAAFLAQSMKETIKYDACDENSWDLVDGKYPLSNACGQLGQSYQDYHCPDHERHMECPVDPKMEITAKTHAKWFGAPAPLFCRPKKDKNDFTGYWNYGFFCNVRLIATSLPLLGLVVFLTGSFLLHHTTQVPWVDPPIRCEDYEGQKAGKFENDEPFANRNGRTDVEGCCWWGRGVIQTTGVCNFGKLNYWLGARAAKEGRDAPYGQYDFCKDPEVICASEENKELKWIAGMFYWMESVQQYDSDGWNYMTELSAFVDGGYKDPGFINAVSGIVNRGCHNPPCGTGAVDGGPERSNNFQQALAAFGLIKLPKLPGGGSSGVAKGSPQTVCGTDWLAASKCEKSMKECASSLDCPSGQFCWAGVVC</sequence>
<dbReference type="PANTHER" id="PTHR21113">
    <property type="entry name" value="AGAP001705-PA"/>
    <property type="match status" value="1"/>
</dbReference>
<feature type="compositionally biased region" description="Basic and acidic residues" evidence="1">
    <location>
        <begin position="320"/>
        <end position="331"/>
    </location>
</feature>
<proteinExistence type="predicted"/>
<comment type="caution">
    <text evidence="3">The sequence shown here is derived from an EMBL/GenBank/DDBJ whole genome shotgun (WGS) entry which is preliminary data.</text>
</comment>
<feature type="signal peptide" evidence="2">
    <location>
        <begin position="1"/>
        <end position="21"/>
    </location>
</feature>
<feature type="compositionally biased region" description="Basic residues" evidence="1">
    <location>
        <begin position="241"/>
        <end position="259"/>
    </location>
</feature>
<gene>
    <name evidence="3" type="ORF">ACHAWO_007126</name>
</gene>
<evidence type="ECO:0000313" key="3">
    <source>
        <dbReference type="EMBL" id="KAL3790436.1"/>
    </source>
</evidence>
<evidence type="ECO:0000256" key="2">
    <source>
        <dbReference type="SAM" id="SignalP"/>
    </source>
</evidence>
<dbReference type="Proteomes" id="UP001530400">
    <property type="component" value="Unassembled WGS sequence"/>
</dbReference>
<dbReference type="PANTHER" id="PTHR21113:SF4">
    <property type="entry name" value="CHITIN-BINDING TYPE-4 DOMAIN-CONTAINING PROTEIN"/>
    <property type="match status" value="1"/>
</dbReference>
<dbReference type="InterPro" id="IPR023346">
    <property type="entry name" value="Lysozyme-like_dom_sf"/>
</dbReference>
<dbReference type="AlphaFoldDB" id="A0ABD3PRW2"/>
<evidence type="ECO:0000313" key="4">
    <source>
        <dbReference type="Proteomes" id="UP001530400"/>
    </source>
</evidence>